<evidence type="ECO:0000256" key="3">
    <source>
        <dbReference type="SAM" id="Phobius"/>
    </source>
</evidence>
<organism evidence="5 6">
    <name type="scientific">Limimaricola pyoseonensis</name>
    <dbReference type="NCBI Taxonomy" id="521013"/>
    <lineage>
        <taxon>Bacteria</taxon>
        <taxon>Pseudomonadati</taxon>
        <taxon>Pseudomonadota</taxon>
        <taxon>Alphaproteobacteria</taxon>
        <taxon>Rhodobacterales</taxon>
        <taxon>Paracoccaceae</taxon>
        <taxon>Limimaricola</taxon>
    </lineage>
</organism>
<keyword evidence="3" id="KW-0472">Membrane</keyword>
<feature type="transmembrane region" description="Helical" evidence="3">
    <location>
        <begin position="34"/>
        <end position="57"/>
    </location>
</feature>
<dbReference type="AlphaFoldDB" id="A0A1G7KKS5"/>
<feature type="domain" description="Bacterial sugar transferase" evidence="4">
    <location>
        <begin position="32"/>
        <end position="214"/>
    </location>
</feature>
<dbReference type="InterPro" id="IPR003362">
    <property type="entry name" value="Bact_transf"/>
</dbReference>
<keyword evidence="3" id="KW-1133">Transmembrane helix</keyword>
<proteinExistence type="inferred from homology"/>
<gene>
    <name evidence="5" type="ORF">SAMN04488567_0242</name>
</gene>
<dbReference type="PANTHER" id="PTHR30576">
    <property type="entry name" value="COLANIC BIOSYNTHESIS UDP-GLUCOSE LIPID CARRIER TRANSFERASE"/>
    <property type="match status" value="1"/>
</dbReference>
<evidence type="ECO:0000256" key="2">
    <source>
        <dbReference type="ARBA" id="ARBA00023169"/>
    </source>
</evidence>
<keyword evidence="6" id="KW-1185">Reference proteome</keyword>
<dbReference type="GO" id="GO:0000271">
    <property type="term" value="P:polysaccharide biosynthetic process"/>
    <property type="evidence" value="ECO:0007669"/>
    <property type="project" value="UniProtKB-KW"/>
</dbReference>
<dbReference type="EMBL" id="FNAT01000012">
    <property type="protein sequence ID" value="SDF37843.1"/>
    <property type="molecule type" value="Genomic_DNA"/>
</dbReference>
<keyword evidence="2" id="KW-0270">Exopolysaccharide synthesis</keyword>
<dbReference type="PANTHER" id="PTHR30576:SF0">
    <property type="entry name" value="UNDECAPRENYL-PHOSPHATE N-ACETYLGALACTOSAMINYL 1-PHOSPHATE TRANSFERASE-RELATED"/>
    <property type="match status" value="1"/>
</dbReference>
<keyword evidence="5" id="KW-0808">Transferase</keyword>
<name>A0A1G7KKS5_9RHOB</name>
<dbReference type="Proteomes" id="UP000198922">
    <property type="component" value="Unassembled WGS sequence"/>
</dbReference>
<evidence type="ECO:0000256" key="1">
    <source>
        <dbReference type="ARBA" id="ARBA00006464"/>
    </source>
</evidence>
<dbReference type="RefSeq" id="WP_242652347.1">
    <property type="nucleotide sequence ID" value="NZ_FNAT01000012.1"/>
</dbReference>
<accession>A0A1G7KKS5</accession>
<keyword evidence="3" id="KW-0812">Transmembrane</keyword>
<sequence length="219" mass="24821">MTETAVSSDYLTADSRDPKKPALFQTHGRPGKRLFDVAVCLLLLPVLLVAALLLLILNPFFNRGPLFYVQTRMGYGCEPFQAFKFRSMTKAAEIDRGPFDALETNRITRLGRILRKSRVDELPQILNVFAGQMSLIGPRPDFYDHAIVYVGSVRGYRRRHDVLPGISGFAQTEVGYVDGLEGLRRKVAADLLYIRRASMRFDLWLTWQTLRTVVGRRGA</sequence>
<evidence type="ECO:0000313" key="6">
    <source>
        <dbReference type="Proteomes" id="UP000198922"/>
    </source>
</evidence>
<comment type="similarity">
    <text evidence="1">Belongs to the bacterial sugar transferase family.</text>
</comment>
<dbReference type="GO" id="GO:0016780">
    <property type="term" value="F:phosphotransferase activity, for other substituted phosphate groups"/>
    <property type="evidence" value="ECO:0007669"/>
    <property type="project" value="TreeGrafter"/>
</dbReference>
<protein>
    <submittedName>
        <fullName evidence="5">Sugar transferase involved in LPS biosynthesis (Colanic, teichoic acid)</fullName>
    </submittedName>
</protein>
<dbReference type="STRING" id="521013.SAMN04488567_0242"/>
<reference evidence="6" key="1">
    <citation type="submission" date="2016-10" db="EMBL/GenBank/DDBJ databases">
        <authorList>
            <person name="Varghese N."/>
            <person name="Submissions S."/>
        </authorList>
    </citation>
    <scope>NUCLEOTIDE SEQUENCE [LARGE SCALE GENOMIC DNA]</scope>
    <source>
        <strain evidence="6">DSM 21424</strain>
    </source>
</reference>
<dbReference type="Pfam" id="PF02397">
    <property type="entry name" value="Bac_transf"/>
    <property type="match status" value="1"/>
</dbReference>
<evidence type="ECO:0000313" key="5">
    <source>
        <dbReference type="EMBL" id="SDF37843.1"/>
    </source>
</evidence>
<evidence type="ECO:0000259" key="4">
    <source>
        <dbReference type="Pfam" id="PF02397"/>
    </source>
</evidence>